<dbReference type="EC" id="1.1.2.4" evidence="7"/>
<evidence type="ECO:0000256" key="4">
    <source>
        <dbReference type="ARBA" id="ARBA00022827"/>
    </source>
</evidence>
<dbReference type="InterPro" id="IPR016164">
    <property type="entry name" value="FAD-linked_Oxase-like_C"/>
</dbReference>
<keyword evidence="5" id="KW-0809">Transit peptide</keyword>
<dbReference type="InterPro" id="IPR006094">
    <property type="entry name" value="Oxid_FAD_bind_N"/>
</dbReference>
<dbReference type="PANTHER" id="PTHR11748:SF111">
    <property type="entry name" value="D-LACTATE DEHYDROGENASE, MITOCHONDRIAL-RELATED"/>
    <property type="match status" value="1"/>
</dbReference>
<sequence>MGEGTTQHRNDAGIATAIGILAQRFGERLSTAPSMREQHGHTLTWLANQPPDAVVFVRSEDEVRDAVRICADHGAPIIPFGAGTSLEGHLNAPSGGISIDLSALDQIVAVHAEDLDVVVQPGIRRKTLNDQLRDTGLFFPIDPGADATLGGMAATRASGTNAVRYGTMKDNVLALRVVDARGEVVTTSRRARKSSTGYDLTRLYVGSEGTLGIITELTLRLHGLPEAISAGICPFASVAAAAEAVILTIQSGIPVARIELLDEVQVRACNAYSKLTLPETPLLLVEFHGTEAGVAEQAARFGEIAEDLGGGPFTWTTRAEERTRLWTARHDAYWAGLALRPGCTSFSTDVCVPISRLAACIAETKADLEATGLIGPIVGHVGDGNFHVLPLFDPADAAEVAKVKAFVGRVVERALAMEGTASGEHGVGQGKMKYLAAEHGDAAMATMAAIKRALDPQGLFNPGKIVAP</sequence>
<dbReference type="SUPFAM" id="SSF55103">
    <property type="entry name" value="FAD-linked oxidases, C-terminal domain"/>
    <property type="match status" value="1"/>
</dbReference>
<dbReference type="InterPro" id="IPR036318">
    <property type="entry name" value="FAD-bd_PCMH-like_sf"/>
</dbReference>
<dbReference type="Gene3D" id="3.30.70.2740">
    <property type="match status" value="1"/>
</dbReference>
<evidence type="ECO:0000313" key="10">
    <source>
        <dbReference type="Proteomes" id="UP000292781"/>
    </source>
</evidence>
<dbReference type="GO" id="GO:1903457">
    <property type="term" value="P:lactate catabolic process"/>
    <property type="evidence" value="ECO:0007669"/>
    <property type="project" value="TreeGrafter"/>
</dbReference>
<dbReference type="EMBL" id="SJFN01000010">
    <property type="protein sequence ID" value="TBW38689.1"/>
    <property type="molecule type" value="Genomic_DNA"/>
</dbReference>
<keyword evidence="6" id="KW-0560">Oxidoreductase</keyword>
<dbReference type="Gene3D" id="3.30.465.10">
    <property type="match status" value="1"/>
</dbReference>
<evidence type="ECO:0000256" key="6">
    <source>
        <dbReference type="ARBA" id="ARBA00023002"/>
    </source>
</evidence>
<dbReference type="PROSITE" id="PS51387">
    <property type="entry name" value="FAD_PCMH"/>
    <property type="match status" value="1"/>
</dbReference>
<dbReference type="PANTHER" id="PTHR11748">
    <property type="entry name" value="D-LACTATE DEHYDROGENASE"/>
    <property type="match status" value="1"/>
</dbReference>
<evidence type="ECO:0000256" key="1">
    <source>
        <dbReference type="ARBA" id="ARBA00001974"/>
    </source>
</evidence>
<dbReference type="SUPFAM" id="SSF56176">
    <property type="entry name" value="FAD-binding/transporter-associated domain-like"/>
    <property type="match status" value="1"/>
</dbReference>
<dbReference type="FunFam" id="3.30.70.2740:FF:000001">
    <property type="entry name" value="D-lactate dehydrogenase mitochondrial"/>
    <property type="match status" value="1"/>
</dbReference>
<dbReference type="Pfam" id="PF02913">
    <property type="entry name" value="FAD-oxidase_C"/>
    <property type="match status" value="1"/>
</dbReference>
<dbReference type="Pfam" id="PF01565">
    <property type="entry name" value="FAD_binding_4"/>
    <property type="match status" value="1"/>
</dbReference>
<dbReference type="InterPro" id="IPR004113">
    <property type="entry name" value="FAD-bd_oxidored_4_C"/>
</dbReference>
<evidence type="ECO:0000259" key="8">
    <source>
        <dbReference type="PROSITE" id="PS51387"/>
    </source>
</evidence>
<evidence type="ECO:0000313" key="9">
    <source>
        <dbReference type="EMBL" id="TBW38689.1"/>
    </source>
</evidence>
<dbReference type="FunFam" id="1.10.45.10:FF:000001">
    <property type="entry name" value="D-lactate dehydrogenase mitochondrial"/>
    <property type="match status" value="1"/>
</dbReference>
<organism evidence="9 10">
    <name type="scientific">Siculibacillus lacustris</name>
    <dbReference type="NCBI Taxonomy" id="1549641"/>
    <lineage>
        <taxon>Bacteria</taxon>
        <taxon>Pseudomonadati</taxon>
        <taxon>Pseudomonadota</taxon>
        <taxon>Alphaproteobacteria</taxon>
        <taxon>Hyphomicrobiales</taxon>
        <taxon>Ancalomicrobiaceae</taxon>
        <taxon>Siculibacillus</taxon>
    </lineage>
</organism>
<dbReference type="Proteomes" id="UP000292781">
    <property type="component" value="Unassembled WGS sequence"/>
</dbReference>
<dbReference type="InterPro" id="IPR016171">
    <property type="entry name" value="Vanillyl_alc_oxidase_C-sub2"/>
</dbReference>
<dbReference type="AlphaFoldDB" id="A0A4Q9VT09"/>
<name>A0A4Q9VT09_9HYPH</name>
<keyword evidence="3" id="KW-0285">Flavoprotein</keyword>
<evidence type="ECO:0000256" key="7">
    <source>
        <dbReference type="ARBA" id="ARBA00038897"/>
    </source>
</evidence>
<dbReference type="GO" id="GO:0004458">
    <property type="term" value="F:D-lactate dehydrogenase (cytochrome) activity"/>
    <property type="evidence" value="ECO:0007669"/>
    <property type="project" value="UniProtKB-EC"/>
</dbReference>
<protein>
    <recommendedName>
        <fullName evidence="7">D-lactate dehydrogenase (cytochrome)</fullName>
        <ecNumber evidence="7">1.1.2.4</ecNumber>
    </recommendedName>
</protein>
<evidence type="ECO:0000256" key="3">
    <source>
        <dbReference type="ARBA" id="ARBA00022630"/>
    </source>
</evidence>
<dbReference type="InterPro" id="IPR016166">
    <property type="entry name" value="FAD-bd_PCMH"/>
</dbReference>
<dbReference type="RefSeq" id="WP_131308121.1">
    <property type="nucleotide sequence ID" value="NZ_SJFN01000010.1"/>
</dbReference>
<comment type="caution">
    <text evidence="9">The sequence shown here is derived from an EMBL/GenBank/DDBJ whole genome shotgun (WGS) entry which is preliminary data.</text>
</comment>
<accession>A0A4Q9VT09</accession>
<proteinExistence type="inferred from homology"/>
<dbReference type="OrthoDB" id="9811557at2"/>
<gene>
    <name evidence="9" type="ORF">EYW49_08295</name>
</gene>
<reference evidence="9 10" key="1">
    <citation type="submission" date="2019-02" db="EMBL/GenBank/DDBJ databases">
        <title>Siculibacillus lacustris gen. nov., sp. nov., a new rosette-forming bacterium isolated from a freshwater crater lake (Lake St. Ana, Romania).</title>
        <authorList>
            <person name="Felfoldi T."/>
            <person name="Marton Z."/>
            <person name="Szabo A."/>
            <person name="Mentes A."/>
            <person name="Boka K."/>
            <person name="Marialigeti K."/>
            <person name="Mathe I."/>
            <person name="Koncz M."/>
            <person name="Schumann P."/>
            <person name="Toth E."/>
        </authorList>
    </citation>
    <scope>NUCLEOTIDE SEQUENCE [LARGE SCALE GENOMIC DNA]</scope>
    <source>
        <strain evidence="9 10">SA-279</strain>
    </source>
</reference>
<dbReference type="InterPro" id="IPR016169">
    <property type="entry name" value="FAD-bd_PCMH_sub2"/>
</dbReference>
<evidence type="ECO:0000256" key="5">
    <source>
        <dbReference type="ARBA" id="ARBA00022946"/>
    </source>
</evidence>
<feature type="domain" description="FAD-binding PCMH-type" evidence="8">
    <location>
        <begin position="47"/>
        <end position="224"/>
    </location>
</feature>
<dbReference type="Gene3D" id="1.10.45.10">
    <property type="entry name" value="Vanillyl-alcohol Oxidase, Chain A, domain 4"/>
    <property type="match status" value="1"/>
</dbReference>
<keyword evidence="4" id="KW-0274">FAD</keyword>
<dbReference type="GO" id="GO:0071949">
    <property type="term" value="F:FAD binding"/>
    <property type="evidence" value="ECO:0007669"/>
    <property type="project" value="InterPro"/>
</dbReference>
<comment type="cofactor">
    <cofactor evidence="1">
        <name>FAD</name>
        <dbReference type="ChEBI" id="CHEBI:57692"/>
    </cofactor>
</comment>
<keyword evidence="10" id="KW-1185">Reference proteome</keyword>
<evidence type="ECO:0000256" key="2">
    <source>
        <dbReference type="ARBA" id="ARBA00008000"/>
    </source>
</evidence>
<dbReference type="FunFam" id="3.30.465.10:FF:000016">
    <property type="entry name" value="probable D-lactate dehydrogenase, mitochondrial"/>
    <property type="match status" value="1"/>
</dbReference>
<dbReference type="GO" id="GO:0008720">
    <property type="term" value="F:D-lactate dehydrogenase (NAD+) activity"/>
    <property type="evidence" value="ECO:0007669"/>
    <property type="project" value="TreeGrafter"/>
</dbReference>
<comment type="similarity">
    <text evidence="2">Belongs to the FAD-binding oxidoreductase/transferase type 4 family.</text>
</comment>